<proteinExistence type="predicted"/>
<reference evidence="4" key="1">
    <citation type="journal article" date="2014" name="Science">
        <title>Ancient hybridizations among the ancestral genomes of bread wheat.</title>
        <authorList>
            <consortium name="International Wheat Genome Sequencing Consortium,"/>
            <person name="Marcussen T."/>
            <person name="Sandve S.R."/>
            <person name="Heier L."/>
            <person name="Spannagl M."/>
            <person name="Pfeifer M."/>
            <person name="Jakobsen K.S."/>
            <person name="Wulff B.B."/>
            <person name="Steuernagel B."/>
            <person name="Mayer K.F."/>
            <person name="Olsen O.A."/>
        </authorList>
    </citation>
    <scope>NUCLEOTIDE SEQUENCE [LARGE SCALE GENOMIC DNA]</scope>
    <source>
        <strain evidence="4">cv. AL8/78</strain>
    </source>
</reference>
<evidence type="ECO:0000313" key="4">
    <source>
        <dbReference type="Proteomes" id="UP000015105"/>
    </source>
</evidence>
<dbReference type="STRING" id="200361.A0A452ZCJ3"/>
<dbReference type="EnsemblPlants" id="AET1Gv20712600.1">
    <property type="protein sequence ID" value="AET1Gv20712600.1"/>
    <property type="gene ID" value="AET1Gv20712600"/>
</dbReference>
<dbReference type="Pfam" id="PF01535">
    <property type="entry name" value="PPR"/>
    <property type="match status" value="3"/>
</dbReference>
<dbReference type="GO" id="GO:0009451">
    <property type="term" value="P:RNA modification"/>
    <property type="evidence" value="ECO:0007669"/>
    <property type="project" value="InterPro"/>
</dbReference>
<dbReference type="Gramene" id="AET1Gv20712600.1">
    <property type="protein sequence ID" value="AET1Gv20712600.1"/>
    <property type="gene ID" value="AET1Gv20712600"/>
</dbReference>
<keyword evidence="4" id="KW-1185">Reference proteome</keyword>
<dbReference type="Gene3D" id="1.25.40.10">
    <property type="entry name" value="Tetratricopeptide repeat domain"/>
    <property type="match status" value="1"/>
</dbReference>
<organism evidence="3 4">
    <name type="scientific">Aegilops tauschii subsp. strangulata</name>
    <name type="common">Goatgrass</name>
    <dbReference type="NCBI Taxonomy" id="200361"/>
    <lineage>
        <taxon>Eukaryota</taxon>
        <taxon>Viridiplantae</taxon>
        <taxon>Streptophyta</taxon>
        <taxon>Embryophyta</taxon>
        <taxon>Tracheophyta</taxon>
        <taxon>Spermatophyta</taxon>
        <taxon>Magnoliopsida</taxon>
        <taxon>Liliopsida</taxon>
        <taxon>Poales</taxon>
        <taxon>Poaceae</taxon>
        <taxon>BOP clade</taxon>
        <taxon>Pooideae</taxon>
        <taxon>Triticodae</taxon>
        <taxon>Triticeae</taxon>
        <taxon>Triticinae</taxon>
        <taxon>Aegilops</taxon>
    </lineage>
</organism>
<dbReference type="InterPro" id="IPR011990">
    <property type="entry name" value="TPR-like_helical_dom_sf"/>
</dbReference>
<reference evidence="3" key="3">
    <citation type="journal article" date="2017" name="Nature">
        <title>Genome sequence of the progenitor of the wheat D genome Aegilops tauschii.</title>
        <authorList>
            <person name="Luo M.C."/>
            <person name="Gu Y.Q."/>
            <person name="Puiu D."/>
            <person name="Wang H."/>
            <person name="Twardziok S.O."/>
            <person name="Deal K.R."/>
            <person name="Huo N."/>
            <person name="Zhu T."/>
            <person name="Wang L."/>
            <person name="Wang Y."/>
            <person name="McGuire P.E."/>
            <person name="Liu S."/>
            <person name="Long H."/>
            <person name="Ramasamy R.K."/>
            <person name="Rodriguez J.C."/>
            <person name="Van S.L."/>
            <person name="Yuan L."/>
            <person name="Wang Z."/>
            <person name="Xia Z."/>
            <person name="Xiao L."/>
            <person name="Anderson O.D."/>
            <person name="Ouyang S."/>
            <person name="Liang Y."/>
            <person name="Zimin A.V."/>
            <person name="Pertea G."/>
            <person name="Qi P."/>
            <person name="Bennetzen J.L."/>
            <person name="Dai X."/>
            <person name="Dawson M.W."/>
            <person name="Muller H.G."/>
            <person name="Kugler K."/>
            <person name="Rivarola-Duarte L."/>
            <person name="Spannagl M."/>
            <person name="Mayer K.F.X."/>
            <person name="Lu F.H."/>
            <person name="Bevan M.W."/>
            <person name="Leroy P."/>
            <person name="Li P."/>
            <person name="You F.M."/>
            <person name="Sun Q."/>
            <person name="Liu Z."/>
            <person name="Lyons E."/>
            <person name="Wicker T."/>
            <person name="Salzberg S.L."/>
            <person name="Devos K.M."/>
            <person name="Dvorak J."/>
        </authorList>
    </citation>
    <scope>NUCLEOTIDE SEQUENCE [LARGE SCALE GENOMIC DNA]</scope>
    <source>
        <strain evidence="3">cv. AL8/78</strain>
    </source>
</reference>
<accession>A0A452ZCJ3</accession>
<keyword evidence="2" id="KW-0809">Transit peptide</keyword>
<dbReference type="GO" id="GO:0003723">
    <property type="term" value="F:RNA binding"/>
    <property type="evidence" value="ECO:0007669"/>
    <property type="project" value="InterPro"/>
</dbReference>
<dbReference type="NCBIfam" id="TIGR00756">
    <property type="entry name" value="PPR"/>
    <property type="match status" value="2"/>
</dbReference>
<dbReference type="InterPro" id="IPR046960">
    <property type="entry name" value="PPR_At4g14850-like_plant"/>
</dbReference>
<reference evidence="4" key="2">
    <citation type="journal article" date="2017" name="Nat. Plants">
        <title>The Aegilops tauschii genome reveals multiple impacts of transposons.</title>
        <authorList>
            <person name="Zhao G."/>
            <person name="Zou C."/>
            <person name="Li K."/>
            <person name="Wang K."/>
            <person name="Li T."/>
            <person name="Gao L."/>
            <person name="Zhang X."/>
            <person name="Wang H."/>
            <person name="Yang Z."/>
            <person name="Liu X."/>
            <person name="Jiang W."/>
            <person name="Mao L."/>
            <person name="Kong X."/>
            <person name="Jiao Y."/>
            <person name="Jia J."/>
        </authorList>
    </citation>
    <scope>NUCLEOTIDE SEQUENCE [LARGE SCALE GENOMIC DNA]</scope>
    <source>
        <strain evidence="4">cv. AL8/78</strain>
    </source>
</reference>
<keyword evidence="1" id="KW-0677">Repeat</keyword>
<name>A0A452ZCJ3_AEGTS</name>
<evidence type="ECO:0000256" key="2">
    <source>
        <dbReference type="ARBA" id="ARBA00022946"/>
    </source>
</evidence>
<evidence type="ECO:0000256" key="1">
    <source>
        <dbReference type="ARBA" id="ARBA00022737"/>
    </source>
</evidence>
<dbReference type="AlphaFoldDB" id="A0A452ZCJ3"/>
<dbReference type="PANTHER" id="PTHR47926">
    <property type="entry name" value="PENTATRICOPEPTIDE REPEAT-CONTAINING PROTEIN"/>
    <property type="match status" value="1"/>
</dbReference>
<evidence type="ECO:0000313" key="3">
    <source>
        <dbReference type="EnsemblPlants" id="AET1Gv20712600.1"/>
    </source>
</evidence>
<evidence type="ECO:0008006" key="5">
    <source>
        <dbReference type="Google" id="ProtNLM"/>
    </source>
</evidence>
<sequence length="112" mass="12355">MKGKNVLARTTMIKGMAMHGLGSDSLMLFSQMESSHVEPDDIGFIGALCACTHTGLVDKGRELFSSMVSNYGIKPKIEHYGCMVGLLARNDLLSEAKDMVEKMRMKLDALIW</sequence>
<reference evidence="3" key="5">
    <citation type="journal article" date="2021" name="G3 (Bethesda)">
        <title>Aegilops tauschii genome assembly Aet v5.0 features greater sequence contiguity and improved annotation.</title>
        <authorList>
            <person name="Wang L."/>
            <person name="Zhu T."/>
            <person name="Rodriguez J.C."/>
            <person name="Deal K.R."/>
            <person name="Dubcovsky J."/>
            <person name="McGuire P.E."/>
            <person name="Lux T."/>
            <person name="Spannagl M."/>
            <person name="Mayer K.F.X."/>
            <person name="Baldrich P."/>
            <person name="Meyers B.C."/>
            <person name="Huo N."/>
            <person name="Gu Y.Q."/>
            <person name="Zhou H."/>
            <person name="Devos K.M."/>
            <person name="Bennetzen J.L."/>
            <person name="Unver T."/>
            <person name="Budak H."/>
            <person name="Gulick P.J."/>
            <person name="Galiba G."/>
            <person name="Kalapos B."/>
            <person name="Nelson D.R."/>
            <person name="Li P."/>
            <person name="You F.M."/>
            <person name="Luo M.C."/>
            <person name="Dvorak J."/>
        </authorList>
    </citation>
    <scope>NUCLEOTIDE SEQUENCE [LARGE SCALE GENOMIC DNA]</scope>
    <source>
        <strain evidence="3">cv. AL8/78</strain>
    </source>
</reference>
<dbReference type="InterPro" id="IPR002885">
    <property type="entry name" value="PPR_rpt"/>
</dbReference>
<protein>
    <recommendedName>
        <fullName evidence="5">Pentatricopeptide repeat-containing protein</fullName>
    </recommendedName>
</protein>
<reference evidence="3" key="4">
    <citation type="submission" date="2019-03" db="UniProtKB">
        <authorList>
            <consortium name="EnsemblPlants"/>
        </authorList>
    </citation>
    <scope>IDENTIFICATION</scope>
</reference>
<dbReference type="Proteomes" id="UP000015105">
    <property type="component" value="Chromosome 1D"/>
</dbReference>
<dbReference type="PANTHER" id="PTHR47926:SF365">
    <property type="entry name" value="DYW DOMAIN-CONTAINING PROTEIN"/>
    <property type="match status" value="1"/>
</dbReference>